<evidence type="ECO:0000313" key="4">
    <source>
        <dbReference type="Proteomes" id="UP000600565"/>
    </source>
</evidence>
<dbReference type="Proteomes" id="UP000600565">
    <property type="component" value="Unassembled WGS sequence"/>
</dbReference>
<accession>A0ABR8XIX4</accession>
<dbReference type="PANTHER" id="PTHR30023">
    <property type="entry name" value="D-ALANYL-D-ALANINE CARBOXYPEPTIDASE"/>
    <property type="match status" value="1"/>
</dbReference>
<dbReference type="Pfam" id="PF02113">
    <property type="entry name" value="Peptidase_S13"/>
    <property type="match status" value="1"/>
</dbReference>
<comment type="similarity">
    <text evidence="1">Belongs to the peptidase S13 family.</text>
</comment>
<dbReference type="NCBIfam" id="TIGR00666">
    <property type="entry name" value="PBP4"/>
    <property type="match status" value="1"/>
</dbReference>
<keyword evidence="3" id="KW-0645">Protease</keyword>
<dbReference type="InterPro" id="IPR000667">
    <property type="entry name" value="Peptidase_S13"/>
</dbReference>
<evidence type="ECO:0000313" key="3">
    <source>
        <dbReference type="EMBL" id="MBD8031893.1"/>
    </source>
</evidence>
<dbReference type="PANTHER" id="PTHR30023:SF0">
    <property type="entry name" value="PENICILLIN-SENSITIVE CARBOXYPEPTIDASE A"/>
    <property type="match status" value="1"/>
</dbReference>
<dbReference type="EC" id="3.4.16.4" evidence="3"/>
<proteinExistence type="inferred from homology"/>
<evidence type="ECO:0000256" key="2">
    <source>
        <dbReference type="ARBA" id="ARBA00022801"/>
    </source>
</evidence>
<dbReference type="RefSeq" id="WP_191702508.1">
    <property type="nucleotide sequence ID" value="NZ_JACSPW010000001.1"/>
</dbReference>
<dbReference type="PRINTS" id="PR00922">
    <property type="entry name" value="DADACBPTASE3"/>
</dbReference>
<dbReference type="EMBL" id="JACSPW010000001">
    <property type="protein sequence ID" value="MBD8031893.1"/>
    <property type="molecule type" value="Genomic_DNA"/>
</dbReference>
<gene>
    <name evidence="3" type="primary">dacB</name>
    <name evidence="3" type="ORF">H9632_02350</name>
</gene>
<keyword evidence="3" id="KW-0121">Carboxypeptidase</keyword>
<keyword evidence="4" id="KW-1185">Reference proteome</keyword>
<sequence length="472" mass="51492">MKKVIQLIILFALFFSLPIQGFASVSGAVTSNLGKSNAAVTIRDIDSGKIVYSQNGNKLMRPASNMKLISGGAALSILGEDYRFTTDLFIDGKVVNKTLNGNVYIKGSGDPTLNKEDFQEFAKILKRNGIRTINGHLIGDDTAFSGSTLPPGVDKTDETYYFGARTSAITMSQNADFDASTIIITAKPGKVGAKPSYSVEPNLSGMVITNQARTVNKGSKNTLTIKRSYNTNRIIISGNIPQGSSKKEWVTLQDPSQNTMQAIKLTWQSAGIKFSKDSKIQLGKVPQKAKLLYTNESRTLASIFPAFMKLSNNSIADILVKAMGKEQLGEGSTKKGVTLLKSYAESLDIPVDNWRIVDGSGLSNSNLVTTNSLSQLLFKVQKEPYFNTFYRSLPIAGNDERFVGGTLRKRLTSANLQNRIYAKTGYIPNVYTLSGYIKGQSGKEYIFSILLHNTANGNAYIDRTMTALVKNL</sequence>
<dbReference type="GO" id="GO:0009002">
    <property type="term" value="F:serine-type D-Ala-D-Ala carboxypeptidase activity"/>
    <property type="evidence" value="ECO:0007669"/>
    <property type="project" value="UniProtKB-EC"/>
</dbReference>
<organism evidence="3 4">
    <name type="scientific">Solibacillus merdavium</name>
    <dbReference type="NCBI Taxonomy" id="2762218"/>
    <lineage>
        <taxon>Bacteria</taxon>
        <taxon>Bacillati</taxon>
        <taxon>Bacillota</taxon>
        <taxon>Bacilli</taxon>
        <taxon>Bacillales</taxon>
        <taxon>Caryophanaceae</taxon>
        <taxon>Solibacillus</taxon>
    </lineage>
</organism>
<name>A0ABR8XIX4_9BACL</name>
<evidence type="ECO:0000256" key="1">
    <source>
        <dbReference type="ARBA" id="ARBA00006096"/>
    </source>
</evidence>
<keyword evidence="2 3" id="KW-0378">Hydrolase</keyword>
<comment type="caution">
    <text evidence="3">The sequence shown here is derived from an EMBL/GenBank/DDBJ whole genome shotgun (WGS) entry which is preliminary data.</text>
</comment>
<reference evidence="3 4" key="1">
    <citation type="submission" date="2020-08" db="EMBL/GenBank/DDBJ databases">
        <title>A Genomic Blueprint of the Chicken Gut Microbiome.</title>
        <authorList>
            <person name="Gilroy R."/>
            <person name="Ravi A."/>
            <person name="Getino M."/>
            <person name="Pursley I."/>
            <person name="Horton D.L."/>
            <person name="Alikhan N.-F."/>
            <person name="Baker D."/>
            <person name="Gharbi K."/>
            <person name="Hall N."/>
            <person name="Watson M."/>
            <person name="Adriaenssens E.M."/>
            <person name="Foster-Nyarko E."/>
            <person name="Jarju S."/>
            <person name="Secka A."/>
            <person name="Antonio M."/>
            <person name="Oren A."/>
            <person name="Chaudhuri R."/>
            <person name="La Ragione R.M."/>
            <person name="Hildebrand F."/>
            <person name="Pallen M.J."/>
        </authorList>
    </citation>
    <scope>NUCLEOTIDE SEQUENCE [LARGE SCALE GENOMIC DNA]</scope>
    <source>
        <strain evidence="3 4">Sa1YVA6</strain>
    </source>
</reference>
<dbReference type="Gene3D" id="3.50.80.20">
    <property type="entry name" value="D-Ala-D-Ala carboxypeptidase C, peptidase S13"/>
    <property type="match status" value="1"/>
</dbReference>
<dbReference type="InterPro" id="IPR012338">
    <property type="entry name" value="Beta-lactam/transpept-like"/>
</dbReference>
<protein>
    <submittedName>
        <fullName evidence="3">D-alanyl-D-alanine carboxypeptidase/D-alanyl-D-alanine-endopeptidase</fullName>
        <ecNumber evidence="3">3.4.16.4</ecNumber>
    </submittedName>
</protein>
<dbReference type="Gene3D" id="3.40.710.10">
    <property type="entry name" value="DD-peptidase/beta-lactamase superfamily"/>
    <property type="match status" value="2"/>
</dbReference>
<dbReference type="SUPFAM" id="SSF56601">
    <property type="entry name" value="beta-lactamase/transpeptidase-like"/>
    <property type="match status" value="1"/>
</dbReference>